<organism evidence="1 2">
    <name type="scientific">Rhizophagus clarus</name>
    <dbReference type="NCBI Taxonomy" id="94130"/>
    <lineage>
        <taxon>Eukaryota</taxon>
        <taxon>Fungi</taxon>
        <taxon>Fungi incertae sedis</taxon>
        <taxon>Mucoromycota</taxon>
        <taxon>Glomeromycotina</taxon>
        <taxon>Glomeromycetes</taxon>
        <taxon>Glomerales</taxon>
        <taxon>Glomeraceae</taxon>
        <taxon>Rhizophagus</taxon>
    </lineage>
</organism>
<evidence type="ECO:0000313" key="2">
    <source>
        <dbReference type="Proteomes" id="UP000615446"/>
    </source>
</evidence>
<dbReference type="Proteomes" id="UP000615446">
    <property type="component" value="Unassembled WGS sequence"/>
</dbReference>
<protein>
    <submittedName>
        <fullName evidence="1">Uncharacterized protein</fullName>
    </submittedName>
</protein>
<gene>
    <name evidence="1" type="ORF">RCL2_000797700</name>
</gene>
<dbReference type="AlphaFoldDB" id="A0A8H3L3B9"/>
<proteinExistence type="predicted"/>
<comment type="caution">
    <text evidence="1">The sequence shown here is derived from an EMBL/GenBank/DDBJ whole genome shotgun (WGS) entry which is preliminary data.</text>
</comment>
<reference evidence="1" key="1">
    <citation type="submission" date="2019-10" db="EMBL/GenBank/DDBJ databases">
        <title>Conservation and host-specific expression of non-tandemly repeated heterogenous ribosome RNA gene in arbuscular mycorrhizal fungi.</title>
        <authorList>
            <person name="Maeda T."/>
            <person name="Kobayashi Y."/>
            <person name="Nakagawa T."/>
            <person name="Ezawa T."/>
            <person name="Yamaguchi K."/>
            <person name="Bino T."/>
            <person name="Nishimoto Y."/>
            <person name="Shigenobu S."/>
            <person name="Kawaguchi M."/>
        </authorList>
    </citation>
    <scope>NUCLEOTIDE SEQUENCE</scope>
    <source>
        <strain evidence="1">HR1</strain>
    </source>
</reference>
<accession>A0A8H3L3B9</accession>
<dbReference type="EMBL" id="BLAL01000051">
    <property type="protein sequence ID" value="GES80712.1"/>
    <property type="molecule type" value="Genomic_DNA"/>
</dbReference>
<sequence>MQNLMKDHYVWVIYVNGKIDRKKKANLSICNDEYIEENIYENYILLYKSYACYDSTENKFFKNITDLKSNVFGTAIIIKENKSIDDNDNLKELIANILNLSHKKEIGPKFSKSNNHKYEISKNSSKLF</sequence>
<name>A0A8H3L3B9_9GLOM</name>
<evidence type="ECO:0000313" key="1">
    <source>
        <dbReference type="EMBL" id="GES80712.1"/>
    </source>
</evidence>